<comment type="catalytic activity">
    <reaction evidence="4">
        <text>(5R)-5-O-[alpha-D-glucosyl-(1-&gt;2)-beta-D-galactosyl]-5-hydroxy-L-lysyl-[collagen] + H2O = (5R)-5-O-(beta-D-galactosyl)-5-hydroxy-L-lysyl-[collagen] + D-glucose</text>
        <dbReference type="Rhea" id="RHEA:11068"/>
        <dbReference type="Rhea" id="RHEA-COMP:12753"/>
        <dbReference type="Rhea" id="RHEA-COMP:12754"/>
        <dbReference type="ChEBI" id="CHEBI:4167"/>
        <dbReference type="ChEBI" id="CHEBI:15377"/>
        <dbReference type="ChEBI" id="CHEBI:133443"/>
        <dbReference type="ChEBI" id="CHEBI:133452"/>
        <dbReference type="EC" id="3.2.1.107"/>
    </reaction>
</comment>
<dbReference type="Gene3D" id="2.60.420.10">
    <property type="entry name" value="Maltose phosphorylase, domain 3"/>
    <property type="match status" value="1"/>
</dbReference>
<proteinExistence type="inferred from homology"/>
<dbReference type="Proteomes" id="UP000887540">
    <property type="component" value="Unplaced"/>
</dbReference>
<dbReference type="InterPro" id="IPR012341">
    <property type="entry name" value="6hp_glycosidase-like_sf"/>
</dbReference>
<accession>A0A914DPS5</accession>
<comment type="function">
    <text evidence="5">Catalyzes the hydrolysis of glucose from the disaccharide unit linked to hydroxylysine residues of collagen and collagen-like proteins.</text>
</comment>
<dbReference type="EC" id="3.2.1.107" evidence="6"/>
<evidence type="ECO:0000256" key="2">
    <source>
        <dbReference type="ARBA" id="ARBA00022801"/>
    </source>
</evidence>
<evidence type="ECO:0000256" key="8">
    <source>
        <dbReference type="ARBA" id="ARBA00079982"/>
    </source>
</evidence>
<dbReference type="AlphaFoldDB" id="A0A914DPS5"/>
<dbReference type="GO" id="GO:0047402">
    <property type="term" value="F:protein-glucosylgalactosylhydroxylysine glucosidase activity"/>
    <property type="evidence" value="ECO:0007669"/>
    <property type="project" value="UniProtKB-EC"/>
</dbReference>
<dbReference type="GO" id="GO:0005975">
    <property type="term" value="P:carbohydrate metabolic process"/>
    <property type="evidence" value="ECO:0007669"/>
    <property type="project" value="InterPro"/>
</dbReference>
<name>A0A914DPS5_9BILA</name>
<dbReference type="SUPFAM" id="SSF48208">
    <property type="entry name" value="Six-hairpin glycosidases"/>
    <property type="match status" value="1"/>
</dbReference>
<evidence type="ECO:0000313" key="10">
    <source>
        <dbReference type="Proteomes" id="UP000887540"/>
    </source>
</evidence>
<organism evidence="10 11">
    <name type="scientific">Acrobeloides nanus</name>
    <dbReference type="NCBI Taxonomy" id="290746"/>
    <lineage>
        <taxon>Eukaryota</taxon>
        <taxon>Metazoa</taxon>
        <taxon>Ecdysozoa</taxon>
        <taxon>Nematoda</taxon>
        <taxon>Chromadorea</taxon>
        <taxon>Rhabditida</taxon>
        <taxon>Tylenchina</taxon>
        <taxon>Cephalobomorpha</taxon>
        <taxon>Cephaloboidea</taxon>
        <taxon>Cephalobidae</taxon>
        <taxon>Acrobeloides</taxon>
    </lineage>
</organism>
<evidence type="ECO:0000256" key="4">
    <source>
        <dbReference type="ARBA" id="ARBA00051415"/>
    </source>
</evidence>
<evidence type="ECO:0000256" key="6">
    <source>
        <dbReference type="ARBA" id="ARBA00066430"/>
    </source>
</evidence>
<evidence type="ECO:0000256" key="5">
    <source>
        <dbReference type="ARBA" id="ARBA00053339"/>
    </source>
</evidence>
<reference evidence="11" key="1">
    <citation type="submission" date="2022-11" db="UniProtKB">
        <authorList>
            <consortium name="WormBaseParasite"/>
        </authorList>
    </citation>
    <scope>IDENTIFICATION</scope>
</reference>
<dbReference type="Gene3D" id="1.50.10.10">
    <property type="match status" value="1"/>
</dbReference>
<dbReference type="FunFam" id="1.50.10.10:FF:000023">
    <property type="entry name" value="Protein-glucosylgalactosylhydroxylysine glucosidase"/>
    <property type="match status" value="1"/>
</dbReference>
<keyword evidence="10" id="KW-1185">Reference proteome</keyword>
<evidence type="ECO:0000256" key="3">
    <source>
        <dbReference type="ARBA" id="ARBA00023295"/>
    </source>
</evidence>
<protein>
    <recommendedName>
        <fullName evidence="7">Protein-glucosylgalactosylhydroxylysine glucosidase</fullName>
        <ecNumber evidence="6">3.2.1.107</ecNumber>
    </recommendedName>
    <alternativeName>
        <fullName evidence="8">Acid trehalase-like protein 1</fullName>
    </alternativeName>
</protein>
<comment type="similarity">
    <text evidence="1">Belongs to the glycosyl hydrolase 65 family.</text>
</comment>
<dbReference type="WBParaSite" id="ACRNAN_scaffold3149.g14250.t1">
    <property type="protein sequence ID" value="ACRNAN_scaffold3149.g14250.t1"/>
    <property type="gene ID" value="ACRNAN_scaffold3149.g14250"/>
</dbReference>
<dbReference type="Pfam" id="PF03632">
    <property type="entry name" value="Glyco_hydro_65m"/>
    <property type="match status" value="1"/>
</dbReference>
<evidence type="ECO:0000256" key="1">
    <source>
        <dbReference type="ARBA" id="ARBA00006768"/>
    </source>
</evidence>
<dbReference type="PANTHER" id="PTHR11051:SF8">
    <property type="entry name" value="PROTEIN-GLUCOSYLGALACTOSYLHYDROXYLYSINE GLUCOSIDASE"/>
    <property type="match status" value="1"/>
</dbReference>
<dbReference type="PANTHER" id="PTHR11051">
    <property type="entry name" value="GLYCOSYL HYDROLASE-RELATED"/>
    <property type="match status" value="1"/>
</dbReference>
<evidence type="ECO:0000256" key="7">
    <source>
        <dbReference type="ARBA" id="ARBA00071505"/>
    </source>
</evidence>
<dbReference type="InterPro" id="IPR005195">
    <property type="entry name" value="Glyco_hydro_65_M"/>
</dbReference>
<keyword evidence="2" id="KW-0378">Hydrolase</keyword>
<keyword evidence="3" id="KW-0326">Glycosidase</keyword>
<evidence type="ECO:0000313" key="11">
    <source>
        <dbReference type="WBParaSite" id="ACRNAN_scaffold3149.g14250.t1"/>
    </source>
</evidence>
<sequence length="674" mass="75834">MNINITLDGTKSYSLNLQTGIYQEFTYNTTSGVNLTVYKYASMADKHFLVTEITMESASGVNSDVSVAVIMNSSTNTSDMNVQNDVDNTTQSYHIFQAVPAIVETDNVSTPNLTIFSTNIPTNNTLTLPKGQKFQKWVFYSVITMNNYSLAQDLFNKGKDLAKTDANGISGFMSSHVAAWYNIWQSRVDIEGNCELATKIHATYYYILSSMPISTSYEDDGWPFFGISPGSLANDDQYNYHGHVFWDQDLWMLIGLVPLYPEVVKRALQDSRVRHLEPAKLNAKRFGWDGAMFPWELAYSGYECDPWPPSALYEIHVTGDSALSALTYLRLAGDADFAQKFYNTSLEIAKYYYSLLHPVPQTNNQSLGIYNVMGPDEYHYPINNSVYMNSIAKIALNLPSYIYNNFNVTGDKPSSTWVDAAKNVYILFDSKNNYHPQYEGYQFGEQIKQADVILLGYPLLVEMDPQVRKNDLLIYQASTDALGGPAMTWAMHSVGWLEFGEEAFAAGQFRRNYNYMRAPFYVWTETATGVGTVNFVTGMGGFMQNLLQGYLGLRIHENRLEFTPYLLPDTTKYTAHGVNYQGMTFSFAVDNSIVQVNLISTPKSGCVFIDENGNQRPLNQSGIVFNGTIKAKRMISCQPNTITKNPTTTPGSTTPTPTTLNLFLFYIVMLLLWF</sequence>
<dbReference type="InterPro" id="IPR008928">
    <property type="entry name" value="6-hairpin_glycosidase_sf"/>
</dbReference>
<feature type="domain" description="Glycoside hydrolase family 65 central catalytic" evidence="9">
    <location>
        <begin position="239"/>
        <end position="442"/>
    </location>
</feature>
<evidence type="ECO:0000259" key="9">
    <source>
        <dbReference type="Pfam" id="PF03632"/>
    </source>
</evidence>